<accession>A0A8H7AM32</accession>
<comment type="caution">
    <text evidence="1">The sequence shown here is derived from an EMBL/GenBank/DDBJ whole genome shotgun (WGS) entry which is preliminary data.</text>
</comment>
<dbReference type="AlphaFoldDB" id="A0A8H7AM32"/>
<organism evidence="1 2">
    <name type="scientific">Endocarpon pusillum</name>
    <dbReference type="NCBI Taxonomy" id="364733"/>
    <lineage>
        <taxon>Eukaryota</taxon>
        <taxon>Fungi</taxon>
        <taxon>Dikarya</taxon>
        <taxon>Ascomycota</taxon>
        <taxon>Pezizomycotina</taxon>
        <taxon>Eurotiomycetes</taxon>
        <taxon>Chaetothyriomycetidae</taxon>
        <taxon>Verrucariales</taxon>
        <taxon>Verrucariaceae</taxon>
        <taxon>Endocarpon</taxon>
    </lineage>
</organism>
<keyword evidence="2" id="KW-1185">Reference proteome</keyword>
<proteinExistence type="predicted"/>
<dbReference type="Proteomes" id="UP000606974">
    <property type="component" value="Unassembled WGS sequence"/>
</dbReference>
<evidence type="ECO:0000313" key="2">
    <source>
        <dbReference type="Proteomes" id="UP000606974"/>
    </source>
</evidence>
<dbReference type="EMBL" id="JAACFV010000018">
    <property type="protein sequence ID" value="KAF7511643.1"/>
    <property type="molecule type" value="Genomic_DNA"/>
</dbReference>
<protein>
    <submittedName>
        <fullName evidence="1">Uncharacterized protein</fullName>
    </submittedName>
</protein>
<gene>
    <name evidence="1" type="ORF">GJ744_003806</name>
</gene>
<evidence type="ECO:0000313" key="1">
    <source>
        <dbReference type="EMBL" id="KAF7511643.1"/>
    </source>
</evidence>
<sequence length="97" mass="10914">MHGNEDPAFNIGTQQHELSKGDVEVGMDRLPDWYLFGIARVCRQWASGTKDNTTTTYECRFPQVSSLLGTVLEKAHSTTVRDNWTRLLKSAKAATEK</sequence>
<reference evidence="1" key="1">
    <citation type="submission" date="2020-02" db="EMBL/GenBank/DDBJ databases">
        <authorList>
            <person name="Palmer J.M."/>
        </authorList>
    </citation>
    <scope>NUCLEOTIDE SEQUENCE</scope>
    <source>
        <strain evidence="1">EPUS1.4</strain>
        <tissue evidence="1">Thallus</tissue>
    </source>
</reference>
<name>A0A8H7AM32_9EURO</name>